<dbReference type="EMBL" id="BPVZ01000126">
    <property type="protein sequence ID" value="GKV38107.1"/>
    <property type="molecule type" value="Genomic_DNA"/>
</dbReference>
<evidence type="ECO:0000313" key="2">
    <source>
        <dbReference type="Proteomes" id="UP001054252"/>
    </source>
</evidence>
<reference evidence="1 2" key="1">
    <citation type="journal article" date="2021" name="Commun. Biol.">
        <title>The genome of Shorea leprosula (Dipterocarpaceae) highlights the ecological relevance of drought in aseasonal tropical rainforests.</title>
        <authorList>
            <person name="Ng K.K.S."/>
            <person name="Kobayashi M.J."/>
            <person name="Fawcett J.A."/>
            <person name="Hatakeyama M."/>
            <person name="Paape T."/>
            <person name="Ng C.H."/>
            <person name="Ang C.C."/>
            <person name="Tnah L.H."/>
            <person name="Lee C.T."/>
            <person name="Nishiyama T."/>
            <person name="Sese J."/>
            <person name="O'Brien M.J."/>
            <person name="Copetti D."/>
            <person name="Mohd Noor M.I."/>
            <person name="Ong R.C."/>
            <person name="Putra M."/>
            <person name="Sireger I.Z."/>
            <person name="Indrioko S."/>
            <person name="Kosugi Y."/>
            <person name="Izuno A."/>
            <person name="Isagi Y."/>
            <person name="Lee S.L."/>
            <person name="Shimizu K.K."/>
        </authorList>
    </citation>
    <scope>NUCLEOTIDE SEQUENCE [LARGE SCALE GENOMIC DNA]</scope>
    <source>
        <strain evidence="1">214</strain>
    </source>
</reference>
<dbReference type="Proteomes" id="UP001054252">
    <property type="component" value="Unassembled WGS sequence"/>
</dbReference>
<name>A0AAV5LND5_9ROSI</name>
<gene>
    <name evidence="1" type="ORF">SLEP1_g46053</name>
</gene>
<organism evidence="1 2">
    <name type="scientific">Rubroshorea leprosula</name>
    <dbReference type="NCBI Taxonomy" id="152421"/>
    <lineage>
        <taxon>Eukaryota</taxon>
        <taxon>Viridiplantae</taxon>
        <taxon>Streptophyta</taxon>
        <taxon>Embryophyta</taxon>
        <taxon>Tracheophyta</taxon>
        <taxon>Spermatophyta</taxon>
        <taxon>Magnoliopsida</taxon>
        <taxon>eudicotyledons</taxon>
        <taxon>Gunneridae</taxon>
        <taxon>Pentapetalae</taxon>
        <taxon>rosids</taxon>
        <taxon>malvids</taxon>
        <taxon>Malvales</taxon>
        <taxon>Dipterocarpaceae</taxon>
        <taxon>Rubroshorea</taxon>
    </lineage>
</organism>
<proteinExistence type="predicted"/>
<protein>
    <submittedName>
        <fullName evidence="1">Uncharacterized protein</fullName>
    </submittedName>
</protein>
<keyword evidence="2" id="KW-1185">Reference proteome</keyword>
<comment type="caution">
    <text evidence="1">The sequence shown here is derived from an EMBL/GenBank/DDBJ whole genome shotgun (WGS) entry which is preliminary data.</text>
</comment>
<accession>A0AAV5LND5</accession>
<sequence>MSTFSLLVPQDHKGFDTMLDFSMVRRNGFERGLGGEEERDLGVTSLGEV</sequence>
<dbReference type="AlphaFoldDB" id="A0AAV5LND5"/>
<evidence type="ECO:0000313" key="1">
    <source>
        <dbReference type="EMBL" id="GKV38107.1"/>
    </source>
</evidence>